<evidence type="ECO:0000313" key="1">
    <source>
        <dbReference type="EMBL" id="USE78990.1"/>
    </source>
</evidence>
<organism evidence="1 2">
    <name type="scientific">Cupriavidus gilardii</name>
    <dbReference type="NCBI Taxonomy" id="82541"/>
    <lineage>
        <taxon>Bacteria</taxon>
        <taxon>Pseudomonadati</taxon>
        <taxon>Pseudomonadota</taxon>
        <taxon>Betaproteobacteria</taxon>
        <taxon>Burkholderiales</taxon>
        <taxon>Burkholderiaceae</taxon>
        <taxon>Cupriavidus</taxon>
    </lineage>
</organism>
<sequence>MAAAVKVIDRGLAKYVRGMSKLSGRGVKVGIQADAGKDPNSGTDLLDIAIFNEYGTETIPARPFVRDFFEKNRTVLGTAMDRQADAVAAGASPTTAMDTLGLWVEKHQKRHVQQSPAWAVPNAPATVKLKGSSTPLIDHGTMLNAIRYEKL</sequence>
<reference evidence="1" key="1">
    <citation type="submission" date="2022-06" db="EMBL/GenBank/DDBJ databases">
        <title>Complete genome sequence and characterization of Cupriavidus gilardii QJ1 isolated from contaminating cells.</title>
        <authorList>
            <person name="Qi J."/>
        </authorList>
    </citation>
    <scope>NUCLEOTIDE SEQUENCE</scope>
    <source>
        <strain evidence="1">QJ1</strain>
    </source>
</reference>
<protein>
    <submittedName>
        <fullName evidence="1">Uncharacterized protein</fullName>
    </submittedName>
</protein>
<gene>
    <name evidence="1" type="ORF">NDR89_20350</name>
</gene>
<proteinExistence type="predicted"/>
<accession>A0ABY4VW91</accession>
<keyword evidence="2" id="KW-1185">Reference proteome</keyword>
<dbReference type="EMBL" id="CP098736">
    <property type="protein sequence ID" value="USE78990.1"/>
    <property type="molecule type" value="Genomic_DNA"/>
</dbReference>
<name>A0ABY4VW91_9BURK</name>
<dbReference type="RefSeq" id="WP_252252711.1">
    <property type="nucleotide sequence ID" value="NZ_CP098736.1"/>
</dbReference>
<evidence type="ECO:0000313" key="2">
    <source>
        <dbReference type="Proteomes" id="UP001056648"/>
    </source>
</evidence>
<dbReference type="Proteomes" id="UP001056648">
    <property type="component" value="Chromosome 2"/>
</dbReference>